<evidence type="ECO:0000256" key="1">
    <source>
        <dbReference type="SAM" id="MobiDB-lite"/>
    </source>
</evidence>
<evidence type="ECO:0000313" key="3">
    <source>
        <dbReference type="EMBL" id="KAJ6618909.1"/>
    </source>
</evidence>
<feature type="non-terminal residue" evidence="3">
    <location>
        <position position="365"/>
    </location>
</feature>
<dbReference type="AlphaFoldDB" id="A0A9Q0RS44"/>
<keyword evidence="2" id="KW-1133">Transmembrane helix</keyword>
<feature type="transmembrane region" description="Helical" evidence="2">
    <location>
        <begin position="334"/>
        <end position="354"/>
    </location>
</feature>
<keyword evidence="4" id="KW-1185">Reference proteome</keyword>
<reference evidence="3" key="1">
    <citation type="submission" date="2022-07" db="EMBL/GenBank/DDBJ databases">
        <authorList>
            <person name="Trinca V."/>
            <person name="Uliana J.V.C."/>
            <person name="Torres T.T."/>
            <person name="Ward R.J."/>
            <person name="Monesi N."/>
        </authorList>
    </citation>
    <scope>NUCLEOTIDE SEQUENCE</scope>
    <source>
        <strain evidence="3">HSMRA1968</strain>
        <tissue evidence="3">Whole embryos</tissue>
    </source>
</reference>
<organism evidence="3 4">
    <name type="scientific">Pseudolycoriella hygida</name>
    <dbReference type="NCBI Taxonomy" id="35572"/>
    <lineage>
        <taxon>Eukaryota</taxon>
        <taxon>Metazoa</taxon>
        <taxon>Ecdysozoa</taxon>
        <taxon>Arthropoda</taxon>
        <taxon>Hexapoda</taxon>
        <taxon>Insecta</taxon>
        <taxon>Pterygota</taxon>
        <taxon>Neoptera</taxon>
        <taxon>Endopterygota</taxon>
        <taxon>Diptera</taxon>
        <taxon>Nematocera</taxon>
        <taxon>Sciaroidea</taxon>
        <taxon>Sciaridae</taxon>
        <taxon>Pseudolycoriella</taxon>
    </lineage>
</organism>
<gene>
    <name evidence="3" type="ORF">Bhyg_17273</name>
</gene>
<keyword evidence="2" id="KW-0812">Transmembrane</keyword>
<feature type="region of interest" description="Disordered" evidence="1">
    <location>
        <begin position="227"/>
        <end position="250"/>
    </location>
</feature>
<protein>
    <submittedName>
        <fullName evidence="3">Uncharacterized protein</fullName>
    </submittedName>
</protein>
<keyword evidence="2" id="KW-0472">Membrane</keyword>
<dbReference type="CDD" id="cd00063">
    <property type="entry name" value="FN3"/>
    <property type="match status" value="1"/>
</dbReference>
<evidence type="ECO:0000256" key="2">
    <source>
        <dbReference type="SAM" id="Phobius"/>
    </source>
</evidence>
<feature type="compositionally biased region" description="Polar residues" evidence="1">
    <location>
        <begin position="227"/>
        <end position="241"/>
    </location>
</feature>
<name>A0A9Q0RS44_9DIPT</name>
<dbReference type="EMBL" id="WJQU01004146">
    <property type="protein sequence ID" value="KAJ6618909.1"/>
    <property type="molecule type" value="Genomic_DNA"/>
</dbReference>
<accession>A0A9Q0RS44</accession>
<feature type="non-terminal residue" evidence="3">
    <location>
        <position position="1"/>
    </location>
</feature>
<dbReference type="OrthoDB" id="6368363at2759"/>
<dbReference type="InterPro" id="IPR003961">
    <property type="entry name" value="FN3_dom"/>
</dbReference>
<dbReference type="Proteomes" id="UP001151699">
    <property type="component" value="Unassembled WGS sequence"/>
</dbReference>
<dbReference type="InterPro" id="IPR013783">
    <property type="entry name" value="Ig-like_fold"/>
</dbReference>
<comment type="caution">
    <text evidence="3">The sequence shown here is derived from an EMBL/GenBank/DDBJ whole genome shotgun (WGS) entry which is preliminary data.</text>
</comment>
<dbReference type="Gene3D" id="2.60.40.10">
    <property type="entry name" value="Immunoglobulins"/>
    <property type="match status" value="1"/>
</dbReference>
<evidence type="ECO:0000313" key="4">
    <source>
        <dbReference type="Proteomes" id="UP001151699"/>
    </source>
</evidence>
<sequence>IKSLTGEPNYKSVNLTWIVDNDVNSTDSSKTNAFFIYYCELQSWGSHRCKSKTLKDNKIGEDEDQKQYSIVIDNLRMATKYSFHVKASVKSGEQRATGRADFSGNELNSDLFGERIIVPTKGFSAEATKCLPHASEIEIETGPYFGGIIMTENNENCRIQGNLQSEQDRYVMRIDHEKCGSKVDHETLTVKTFITVQENLGIFTHSTRRFVVMCSYQPDTLTVRASFSVPSKSGTSTSPKETTNDRESRKRTFRMVGKEALLLKKGIEFENMSEEQLANSVSGIGFNGDISEVHKQKGGNENENENMKQKNATFDRLVYDEPLPNNEKARTNTVLIVLLAISLVIVAAFVLLVCRKVYNRRLVKT</sequence>
<proteinExistence type="predicted"/>